<dbReference type="SMART" id="SM00327">
    <property type="entry name" value="VWA"/>
    <property type="match status" value="1"/>
</dbReference>
<dbReference type="EMBL" id="UYYG01001180">
    <property type="protein sequence ID" value="VDN59355.1"/>
    <property type="molecule type" value="Genomic_DNA"/>
</dbReference>
<evidence type="ECO:0000313" key="12">
    <source>
        <dbReference type="Proteomes" id="UP000038040"/>
    </source>
</evidence>
<dbReference type="InterPro" id="IPR057475">
    <property type="entry name" value="CUT_C"/>
</dbReference>
<evidence type="ECO:0000256" key="6">
    <source>
        <dbReference type="ARBA" id="ARBA00022989"/>
    </source>
</evidence>
<dbReference type="SMART" id="SM00241">
    <property type="entry name" value="ZP"/>
    <property type="match status" value="1"/>
</dbReference>
<dbReference type="InterPro" id="IPR051962">
    <property type="entry name" value="Cuticlin"/>
</dbReference>
<protein>
    <submittedName>
        <fullName evidence="14">VWFA domain-containing protein</fullName>
    </submittedName>
</protein>
<dbReference type="Proteomes" id="UP000038040">
    <property type="component" value="Unplaced"/>
</dbReference>
<evidence type="ECO:0000313" key="14">
    <source>
        <dbReference type="WBParaSite" id="DME_0000573501-mRNA-1"/>
    </source>
</evidence>
<keyword evidence="6" id="KW-1133">Transmembrane helix</keyword>
<keyword evidence="4" id="KW-0812">Transmembrane</keyword>
<evidence type="ECO:0000256" key="7">
    <source>
        <dbReference type="ARBA" id="ARBA00023136"/>
    </source>
</evidence>
<dbReference type="PROSITE" id="PS50234">
    <property type="entry name" value="VWFA"/>
    <property type="match status" value="1"/>
</dbReference>
<keyword evidence="3" id="KW-1003">Cell membrane</keyword>
<dbReference type="InterPro" id="IPR056953">
    <property type="entry name" value="CUT_N"/>
</dbReference>
<evidence type="ECO:0000256" key="1">
    <source>
        <dbReference type="ARBA" id="ARBA00004251"/>
    </source>
</evidence>
<feature type="domain" description="ZP" evidence="10">
    <location>
        <begin position="267"/>
        <end position="507"/>
    </location>
</feature>
<name>A0A0N4UED4_DRAME</name>
<keyword evidence="2" id="KW-0193">Cuticle</keyword>
<dbReference type="STRING" id="318479.A0A0N4UED4"/>
<reference evidence="11 13" key="2">
    <citation type="submission" date="2018-11" db="EMBL/GenBank/DDBJ databases">
        <authorList>
            <consortium name="Pathogen Informatics"/>
        </authorList>
    </citation>
    <scope>NUCLEOTIDE SEQUENCE [LARGE SCALE GENOMIC DNA]</scope>
</reference>
<dbReference type="Proteomes" id="UP000274756">
    <property type="component" value="Unassembled WGS sequence"/>
</dbReference>
<gene>
    <name evidence="11" type="ORF">DME_LOCUS9328</name>
</gene>
<feature type="signal peptide" evidence="8">
    <location>
        <begin position="1"/>
        <end position="19"/>
    </location>
</feature>
<dbReference type="GO" id="GO:0042302">
    <property type="term" value="F:structural constituent of cuticle"/>
    <property type="evidence" value="ECO:0007669"/>
    <property type="project" value="UniProtKB-KW"/>
</dbReference>
<dbReference type="Gene3D" id="3.40.50.410">
    <property type="entry name" value="von Willebrand factor, type A domain"/>
    <property type="match status" value="1"/>
</dbReference>
<dbReference type="InterPro" id="IPR002035">
    <property type="entry name" value="VWF_A"/>
</dbReference>
<dbReference type="Pfam" id="PF25057">
    <property type="entry name" value="CUT_N"/>
    <property type="match status" value="1"/>
</dbReference>
<dbReference type="PROSITE" id="PS51034">
    <property type="entry name" value="ZP_2"/>
    <property type="match status" value="1"/>
</dbReference>
<organism evidence="12 14">
    <name type="scientific">Dracunculus medinensis</name>
    <name type="common">Guinea worm</name>
    <dbReference type="NCBI Taxonomy" id="318479"/>
    <lineage>
        <taxon>Eukaryota</taxon>
        <taxon>Metazoa</taxon>
        <taxon>Ecdysozoa</taxon>
        <taxon>Nematoda</taxon>
        <taxon>Chromadorea</taxon>
        <taxon>Rhabditida</taxon>
        <taxon>Spirurina</taxon>
        <taxon>Dracunculoidea</taxon>
        <taxon>Dracunculidae</taxon>
        <taxon>Dracunculus</taxon>
    </lineage>
</organism>
<sequence>MLLTELIILSSILFSTVNTIDYEDNDLAKVCRPLDRQLDLLFILDGSGSVSGSTFDTQMAMLNKIVDMVEIGPEKTQIAVMQYSSYTRIEFGFNVYRMMALYHLPPFTFLIFYFKAHLDEFINENILKDEVELRTAIQKIRHISGTTKTGKALDKALQVFKHNEIYGSRVNQEDVAQVAVVVTDGHSHDDPVPAAVRLRQAGVQILALGIGAHINMGELLDITGDENLAFQNLNSQLSLDKFANQFKKIAVGEHCDFSRGPHGAEITCKSDSIEIGVSTVNPFYGHMYVVGQFNRPECVVNARNSSREIRLTIGLNSCNIQKQFMLNPKGIMFETGLILKFHPWYNTKKDKLFSVQCFYPEKSPKLPKKFLRNHIAISDSQPMKMPCNYKITTRTTEQCKLEDARVGDEIIHLWECAREVLDTYQSMLVHSCILTDINSALNRTIIDKNGCVVDTSVIDQPDYQEPLMVSAVGRAVKFPGSTLVQLKCHLRFCDRLLGECDGILPPKCRRTREATIEDVITKQDVFPIDMNSFSNNDEDDDYADSDFGYTTTVSPLVTFGSSKVEKKLPPRRRLSIDQRVSASASREFTQKPTSGKLDALPIIPTKITTSEDTLSHIRPIVTNGRTSNGQPRVINFPVGGIDFQLNTQDVAIVNNEGLKKHFQKTMEVYSEEQKKSNENKEIAATEATTKQTIKNTLKEIATTALSPLATEDPFQDEDELPNAIKQVEAEETVEDNAENEPIVQLEQRIASTVHQNAASLESQQRTWLALSTSG</sequence>
<dbReference type="OrthoDB" id="6132182at2759"/>
<feature type="chain" id="PRO_5041040990" evidence="8">
    <location>
        <begin position="20"/>
        <end position="774"/>
    </location>
</feature>
<proteinExistence type="predicted"/>
<evidence type="ECO:0000259" key="10">
    <source>
        <dbReference type="PROSITE" id="PS51034"/>
    </source>
</evidence>
<accession>A0A0N4UED4</accession>
<evidence type="ECO:0000256" key="3">
    <source>
        <dbReference type="ARBA" id="ARBA00022475"/>
    </source>
</evidence>
<evidence type="ECO:0000256" key="4">
    <source>
        <dbReference type="ARBA" id="ARBA00022692"/>
    </source>
</evidence>
<dbReference type="Pfam" id="PF00092">
    <property type="entry name" value="VWA"/>
    <property type="match status" value="2"/>
</dbReference>
<dbReference type="SUPFAM" id="SSF53300">
    <property type="entry name" value="vWA-like"/>
    <property type="match status" value="1"/>
</dbReference>
<reference evidence="14" key="1">
    <citation type="submission" date="2016-04" db="UniProtKB">
        <authorList>
            <consortium name="WormBaseParasite"/>
        </authorList>
    </citation>
    <scope>IDENTIFICATION</scope>
</reference>
<keyword evidence="5 8" id="KW-0732">Signal</keyword>
<feature type="domain" description="VWFA" evidence="9">
    <location>
        <begin position="39"/>
        <end position="246"/>
    </location>
</feature>
<dbReference type="GO" id="GO:0005886">
    <property type="term" value="C:plasma membrane"/>
    <property type="evidence" value="ECO:0007669"/>
    <property type="project" value="UniProtKB-SubCell"/>
</dbReference>
<dbReference type="PANTHER" id="PTHR22907:SF53">
    <property type="entry name" value="VON WILLEBRAND FACTOR TYPE A DOMAIN PROTEIN"/>
    <property type="match status" value="1"/>
</dbReference>
<dbReference type="Pfam" id="PF25301">
    <property type="entry name" value="CUT_C"/>
    <property type="match status" value="1"/>
</dbReference>
<evidence type="ECO:0000313" key="11">
    <source>
        <dbReference type="EMBL" id="VDN59355.1"/>
    </source>
</evidence>
<evidence type="ECO:0000256" key="5">
    <source>
        <dbReference type="ARBA" id="ARBA00022729"/>
    </source>
</evidence>
<dbReference type="WBParaSite" id="DME_0000573501-mRNA-1">
    <property type="protein sequence ID" value="DME_0000573501-mRNA-1"/>
    <property type="gene ID" value="DME_0000573501"/>
</dbReference>
<keyword evidence="13" id="KW-1185">Reference proteome</keyword>
<comment type="subcellular location">
    <subcellularLocation>
        <location evidence="1">Cell membrane</location>
        <topology evidence="1">Single-pass type I membrane protein</topology>
    </subcellularLocation>
</comment>
<evidence type="ECO:0000259" key="9">
    <source>
        <dbReference type="PROSITE" id="PS50234"/>
    </source>
</evidence>
<evidence type="ECO:0000256" key="2">
    <source>
        <dbReference type="ARBA" id="ARBA00022460"/>
    </source>
</evidence>
<keyword evidence="7" id="KW-0472">Membrane</keyword>
<dbReference type="AlphaFoldDB" id="A0A0N4UED4"/>
<dbReference type="InterPro" id="IPR001507">
    <property type="entry name" value="ZP_dom"/>
</dbReference>
<dbReference type="PANTHER" id="PTHR22907">
    <property type="entry name" value="GH04558P"/>
    <property type="match status" value="1"/>
</dbReference>
<dbReference type="InterPro" id="IPR036465">
    <property type="entry name" value="vWFA_dom_sf"/>
</dbReference>
<evidence type="ECO:0000256" key="8">
    <source>
        <dbReference type="SAM" id="SignalP"/>
    </source>
</evidence>
<evidence type="ECO:0000313" key="13">
    <source>
        <dbReference type="Proteomes" id="UP000274756"/>
    </source>
</evidence>
<dbReference type="PRINTS" id="PR00453">
    <property type="entry name" value="VWFADOMAIN"/>
</dbReference>